<evidence type="ECO:0000313" key="1">
    <source>
        <dbReference type="EMBL" id="DAF52310.1"/>
    </source>
</evidence>
<proteinExistence type="predicted"/>
<protein>
    <submittedName>
        <fullName evidence="1">Stabilization protein</fullName>
    </submittedName>
</protein>
<dbReference type="EMBL" id="BK032632">
    <property type="protein sequence ID" value="DAF52310.1"/>
    <property type="molecule type" value="Genomic_DNA"/>
</dbReference>
<sequence>MPRTAQKKIKFTKGMITGSMAERTDLPTYDSSAELIRNYVCTPYGGFRTRRGLRLLENLDLSEKIYFSTVDDKTSGTYTDYNFVSGSLSSLQDGSDIAIFDIGEGNVKSEANIYLSNIRLDFQKPSLTAEFEETGVQYQAKLTKVSIVNGGLGFDGTLSVTGDVLSGETVITPVLSDLGTIESVSFSSATYKYLPQSPQDVIVSANKPKCIIGFSTSADGKLWSSEIKYEVTDTAIPSIKLSSTNCRYLRIRYFGSGIKNKISFDNLYAKYEFYKLIPFIYNISQKNLVVLSEKKILIFENTSLVKTINIDPALIFKNLRAVKWSQNEDVIVFTEAGVKPRELRRTATDWEFKEFPLKNIPFHNFGQTNEKKITTGITPNYEEGAVTITADGDIFEEASVGQQIDGNGGRLKITEFVSKSKVLGYTIIPFLNKDKITNWTYLTGWERVWSDTRGWPISCLFYQQRLWFGGSAQRPSTVWASRTGIYNDFNNAGNYDNDGINQDLNTENQIVNLLSNRGLQIFTSGDEWTAPEGKLTPNEFSVVKNTSNGSDIGLTPKNLGGVTLFIEKNGKSLLSYVYDYNQSAYTTSNIGILGNLISEPVDMDIDDNSSLDEGDYLYIVLKSGDMIITSLNFEQEINASSIFSTVGSILSVCNLINETYLLVNVGDKTYLEIIDDSMRTDLTIEKYVEKVITGLENYNGEYVHVYSGDEDFGKYLVKNGTVELRYAVNTNCNIGFAFSSELNSNDIAINGRSTSTFKRISKAVITTKDTNKIKLNGVEKYSNDNIFDFFAVSSYGKRVKFKIESEFDKIEVLSVLLYINYGAR</sequence>
<accession>A0A8S5SMX4</accession>
<reference evidence="1" key="1">
    <citation type="journal article" date="2021" name="Proc. Natl. Acad. Sci. U.S.A.">
        <title>A Catalog of Tens of Thousands of Viruses from Human Metagenomes Reveals Hidden Associations with Chronic Diseases.</title>
        <authorList>
            <person name="Tisza M.J."/>
            <person name="Buck C.B."/>
        </authorList>
    </citation>
    <scope>NUCLEOTIDE SEQUENCE</scope>
    <source>
        <strain evidence="1">Ct7Qv4</strain>
    </source>
</reference>
<name>A0A8S5SMX4_9CAUD</name>
<organism evidence="1">
    <name type="scientific">Siphoviridae sp. ct7Qv4</name>
    <dbReference type="NCBI Taxonomy" id="2827786"/>
    <lineage>
        <taxon>Viruses</taxon>
        <taxon>Duplodnaviria</taxon>
        <taxon>Heunggongvirae</taxon>
        <taxon>Uroviricota</taxon>
        <taxon>Caudoviricetes</taxon>
    </lineage>
</organism>